<dbReference type="SUPFAM" id="SSF52540">
    <property type="entry name" value="P-loop containing nucleoside triphosphate hydrolases"/>
    <property type="match status" value="1"/>
</dbReference>
<dbReference type="KEGG" id="rjg:CCGE525_20540"/>
<evidence type="ECO:0000313" key="2">
    <source>
        <dbReference type="EMBL" id="AYG60934.1"/>
    </source>
</evidence>
<dbReference type="GO" id="GO:0006260">
    <property type="term" value="P:DNA replication"/>
    <property type="evidence" value="ECO:0007669"/>
    <property type="project" value="InterPro"/>
</dbReference>
<dbReference type="PANTHER" id="PTHR30153:SF2">
    <property type="entry name" value="REPLICATIVE DNA HELICASE"/>
    <property type="match status" value="1"/>
</dbReference>
<gene>
    <name evidence="2" type="ORF">CCGE525_20540</name>
</gene>
<keyword evidence="2" id="KW-0378">Hydrolase</keyword>
<name>A0A387FY09_9HYPH</name>
<keyword evidence="2" id="KW-0067">ATP-binding</keyword>
<dbReference type="PANTHER" id="PTHR30153">
    <property type="entry name" value="REPLICATIVE DNA HELICASE DNAB"/>
    <property type="match status" value="1"/>
</dbReference>
<protein>
    <submittedName>
        <fullName evidence="2">DNA helicase</fullName>
    </submittedName>
</protein>
<dbReference type="GO" id="GO:0003678">
    <property type="term" value="F:DNA helicase activity"/>
    <property type="evidence" value="ECO:0007669"/>
    <property type="project" value="InterPro"/>
</dbReference>
<organism evidence="2 3">
    <name type="scientific">Rhizobium jaguaris</name>
    <dbReference type="NCBI Taxonomy" id="1312183"/>
    <lineage>
        <taxon>Bacteria</taxon>
        <taxon>Pseudomonadati</taxon>
        <taxon>Pseudomonadota</taxon>
        <taxon>Alphaproteobacteria</taxon>
        <taxon>Hyphomicrobiales</taxon>
        <taxon>Rhizobiaceae</taxon>
        <taxon>Rhizobium/Agrobacterium group</taxon>
        <taxon>Rhizobium</taxon>
    </lineage>
</organism>
<dbReference type="EMBL" id="CP032694">
    <property type="protein sequence ID" value="AYG60934.1"/>
    <property type="molecule type" value="Genomic_DNA"/>
</dbReference>
<evidence type="ECO:0000259" key="1">
    <source>
        <dbReference type="Pfam" id="PF03796"/>
    </source>
</evidence>
<dbReference type="AlphaFoldDB" id="A0A387FY09"/>
<feature type="domain" description="SF4 helicase" evidence="1">
    <location>
        <begin position="141"/>
        <end position="210"/>
    </location>
</feature>
<dbReference type="GO" id="GO:0005524">
    <property type="term" value="F:ATP binding"/>
    <property type="evidence" value="ECO:0007669"/>
    <property type="project" value="InterPro"/>
</dbReference>
<dbReference type="GO" id="GO:0005829">
    <property type="term" value="C:cytosol"/>
    <property type="evidence" value="ECO:0007669"/>
    <property type="project" value="TreeGrafter"/>
</dbReference>
<keyword evidence="3" id="KW-1185">Reference proteome</keyword>
<dbReference type="OrthoDB" id="7357206at2"/>
<keyword evidence="2" id="KW-0347">Helicase</keyword>
<dbReference type="InterPro" id="IPR027417">
    <property type="entry name" value="P-loop_NTPase"/>
</dbReference>
<dbReference type="Proteomes" id="UP000282195">
    <property type="component" value="Chromosome"/>
</dbReference>
<dbReference type="NCBIfam" id="NF004629">
    <property type="entry name" value="PRK05973.1"/>
    <property type="match status" value="1"/>
</dbReference>
<keyword evidence="2" id="KW-0547">Nucleotide-binding</keyword>
<evidence type="ECO:0000313" key="3">
    <source>
        <dbReference type="Proteomes" id="UP000282195"/>
    </source>
</evidence>
<dbReference type="InterPro" id="IPR007694">
    <property type="entry name" value="DNA_helicase_DnaB-like_C"/>
</dbReference>
<reference evidence="2 3" key="1">
    <citation type="submission" date="2018-10" db="EMBL/GenBank/DDBJ databases">
        <title>Rhizobium etli, R. leguminosarum and a new Rhizobium genospecies from Phaseolus dumosus.</title>
        <authorList>
            <person name="Ramirez-Puebla S.T."/>
            <person name="Rogel-Hernandez M.A."/>
            <person name="Guerrero G."/>
            <person name="Ormeno-Orrillo E."/>
            <person name="Martinez-Romero J.C."/>
            <person name="Negrete-Yankelevich S."/>
            <person name="Martinez-Romero E."/>
        </authorList>
    </citation>
    <scope>NUCLEOTIDE SEQUENCE [LARGE SCALE GENOMIC DNA]</scope>
    <source>
        <strain evidence="2 3">CCGE525</strain>
    </source>
</reference>
<dbReference type="Gene3D" id="3.40.50.300">
    <property type="entry name" value="P-loop containing nucleotide triphosphate hydrolases"/>
    <property type="match status" value="1"/>
</dbReference>
<accession>A0A387FY09</accession>
<proteinExistence type="predicted"/>
<dbReference type="Pfam" id="PF03796">
    <property type="entry name" value="DnaB_C"/>
    <property type="match status" value="1"/>
</dbReference>
<dbReference type="RefSeq" id="WP_120705898.1">
    <property type="nucleotide sequence ID" value="NZ_CP032694.1"/>
</dbReference>
<sequence>MRLTGPVYRLKRKARLMSRGENIPLHEALDRIAAEEGFRGWSLLAARAEAVTPAEEMFAHLDPGDLVLMGARRGHGKTLMSLRLAVEAMKSGNRGAFFTLEDTERVVLDRFRMIGAEFEHFKGLFEFDSSDAISADYIVEKLASAPKGTLVVIDYLQILDQNRRKPELMVQVRALKSFARDRGLIIVFISQIDRSYDPSMKAYPDLGDVRLPNPLDLALFDKTFFLNKGEVQLRAGG</sequence>